<organism evidence="1 2">
    <name type="scientific">Trifolium subterraneum</name>
    <name type="common">Subterranean clover</name>
    <dbReference type="NCBI Taxonomy" id="3900"/>
    <lineage>
        <taxon>Eukaryota</taxon>
        <taxon>Viridiplantae</taxon>
        <taxon>Streptophyta</taxon>
        <taxon>Embryophyta</taxon>
        <taxon>Tracheophyta</taxon>
        <taxon>Spermatophyta</taxon>
        <taxon>Magnoliopsida</taxon>
        <taxon>eudicotyledons</taxon>
        <taxon>Gunneridae</taxon>
        <taxon>Pentapetalae</taxon>
        <taxon>rosids</taxon>
        <taxon>fabids</taxon>
        <taxon>Fabales</taxon>
        <taxon>Fabaceae</taxon>
        <taxon>Papilionoideae</taxon>
        <taxon>50 kb inversion clade</taxon>
        <taxon>NPAAA clade</taxon>
        <taxon>Hologalegina</taxon>
        <taxon>IRL clade</taxon>
        <taxon>Trifolieae</taxon>
        <taxon>Trifolium</taxon>
    </lineage>
</organism>
<dbReference type="AlphaFoldDB" id="A0A2Z6NYH4"/>
<accession>A0A2Z6NYH4</accession>
<dbReference type="InterPro" id="IPR036259">
    <property type="entry name" value="MFS_trans_sf"/>
</dbReference>
<reference evidence="2" key="1">
    <citation type="journal article" date="2017" name="Front. Plant Sci.">
        <title>Climate Clever Clovers: New Paradigm to Reduce the Environmental Footprint of Ruminants by Breeding Low Methanogenic Forages Utilizing Haplotype Variation.</title>
        <authorList>
            <person name="Kaur P."/>
            <person name="Appels R."/>
            <person name="Bayer P.E."/>
            <person name="Keeble-Gagnere G."/>
            <person name="Wang J."/>
            <person name="Hirakawa H."/>
            <person name="Shirasawa K."/>
            <person name="Vercoe P."/>
            <person name="Stefanova K."/>
            <person name="Durmic Z."/>
            <person name="Nichols P."/>
            <person name="Revell C."/>
            <person name="Isobe S.N."/>
            <person name="Edwards D."/>
            <person name="Erskine W."/>
        </authorList>
    </citation>
    <scope>NUCLEOTIDE SEQUENCE [LARGE SCALE GENOMIC DNA]</scope>
    <source>
        <strain evidence="2">cv. Daliak</strain>
    </source>
</reference>
<sequence>MKEDLKTAAKNVNYWTGTTTLMPLFGGFLADAYIGRFPMVLFSSLVYLMLKPGVKPTDYVSIHSKFKAMQHKDMCSTKKTSSSSFLPSNLLYILGDWWTQTMFGKLWS</sequence>
<name>A0A2Z6NYH4_TRISU</name>
<evidence type="ECO:0000313" key="2">
    <source>
        <dbReference type="Proteomes" id="UP000242715"/>
    </source>
</evidence>
<protein>
    <submittedName>
        <fullName evidence="1">Uncharacterized protein</fullName>
    </submittedName>
</protein>
<keyword evidence="2" id="KW-1185">Reference proteome</keyword>
<dbReference type="Proteomes" id="UP000242715">
    <property type="component" value="Unassembled WGS sequence"/>
</dbReference>
<gene>
    <name evidence="1" type="ORF">TSUD_133420</name>
</gene>
<dbReference type="Gene3D" id="1.20.1250.20">
    <property type="entry name" value="MFS general substrate transporter like domains"/>
    <property type="match status" value="1"/>
</dbReference>
<evidence type="ECO:0000313" key="1">
    <source>
        <dbReference type="EMBL" id="GAU41035.1"/>
    </source>
</evidence>
<dbReference type="OrthoDB" id="1898501at2759"/>
<dbReference type="EMBL" id="DF973839">
    <property type="protein sequence ID" value="GAU41035.1"/>
    <property type="molecule type" value="Genomic_DNA"/>
</dbReference>
<proteinExistence type="predicted"/>